<name>A0A1I5P4R8_9EURY</name>
<proteinExistence type="predicted"/>
<organism evidence="2 3">
    <name type="scientific">Halolamina pelagica</name>
    <dbReference type="NCBI Taxonomy" id="699431"/>
    <lineage>
        <taxon>Archaea</taxon>
        <taxon>Methanobacteriati</taxon>
        <taxon>Methanobacteriota</taxon>
        <taxon>Stenosarchaea group</taxon>
        <taxon>Halobacteria</taxon>
        <taxon>Halobacteriales</taxon>
        <taxon>Haloferacaceae</taxon>
    </lineage>
</organism>
<feature type="transmembrane region" description="Helical" evidence="1">
    <location>
        <begin position="74"/>
        <end position="96"/>
    </location>
</feature>
<evidence type="ECO:0000313" key="3">
    <source>
        <dbReference type="Proteomes" id="UP000183769"/>
    </source>
</evidence>
<accession>A0A1I5P4R8</accession>
<dbReference type="Proteomes" id="UP000183769">
    <property type="component" value="Unassembled WGS sequence"/>
</dbReference>
<feature type="transmembrane region" description="Helical" evidence="1">
    <location>
        <begin position="40"/>
        <end position="62"/>
    </location>
</feature>
<keyword evidence="1" id="KW-1133">Transmembrane helix</keyword>
<gene>
    <name evidence="2" type="ORF">SAMN05216277_102353</name>
</gene>
<dbReference type="RefSeq" id="WP_074876025.1">
    <property type="nucleotide sequence ID" value="NZ_FOXI01000002.1"/>
</dbReference>
<sequence length="133" mass="13241">MEPTAKRRLALFGGGVLLTAGATAIVQLLLDGRGVVDAEPYAVVVGLGVGMPLLLAGAYPALSRVDRLRTRALLALGESGIGTAMGVGTVALLLTLDVASMLTVGSGAAATYLGGTAARALVLGREAVDGDPR</sequence>
<dbReference type="AlphaFoldDB" id="A0A1I5P4R8"/>
<evidence type="ECO:0000256" key="1">
    <source>
        <dbReference type="SAM" id="Phobius"/>
    </source>
</evidence>
<keyword evidence="1" id="KW-0812">Transmembrane</keyword>
<keyword evidence="1" id="KW-0472">Membrane</keyword>
<dbReference type="EMBL" id="FOXI01000002">
    <property type="protein sequence ID" value="SFP29072.1"/>
    <property type="molecule type" value="Genomic_DNA"/>
</dbReference>
<reference evidence="3" key="1">
    <citation type="submission" date="2016-10" db="EMBL/GenBank/DDBJ databases">
        <authorList>
            <person name="Varghese N."/>
            <person name="Submissions S."/>
        </authorList>
    </citation>
    <scope>NUCLEOTIDE SEQUENCE [LARGE SCALE GENOMIC DNA]</scope>
    <source>
        <strain evidence="3">CGMCC 1.10329</strain>
    </source>
</reference>
<keyword evidence="3" id="KW-1185">Reference proteome</keyword>
<protein>
    <submittedName>
        <fullName evidence="2">Uncharacterized protein</fullName>
    </submittedName>
</protein>
<evidence type="ECO:0000313" key="2">
    <source>
        <dbReference type="EMBL" id="SFP29072.1"/>
    </source>
</evidence>